<dbReference type="Pfam" id="PF00668">
    <property type="entry name" value="Condensation"/>
    <property type="match status" value="1"/>
</dbReference>
<dbReference type="InterPro" id="IPR000873">
    <property type="entry name" value="AMP-dep_synth/lig_dom"/>
</dbReference>
<dbReference type="Proteomes" id="UP000570493">
    <property type="component" value="Unassembled WGS sequence"/>
</dbReference>
<protein>
    <submittedName>
        <fullName evidence="4">Amino acid adenylation domain-containing protein</fullName>
    </submittedName>
</protein>
<dbReference type="GO" id="GO:0031177">
    <property type="term" value="F:phosphopantetheine binding"/>
    <property type="evidence" value="ECO:0007669"/>
    <property type="project" value="TreeGrafter"/>
</dbReference>
<dbReference type="SUPFAM" id="SSF56801">
    <property type="entry name" value="Acetyl-CoA synthetase-like"/>
    <property type="match status" value="1"/>
</dbReference>
<gene>
    <name evidence="4" type="ORF">HHO47_01805</name>
</gene>
<dbReference type="InterPro" id="IPR023213">
    <property type="entry name" value="CAT-like_dom_sf"/>
</dbReference>
<comment type="caution">
    <text evidence="4">The sequence shown here is derived from an EMBL/GenBank/DDBJ whole genome shotgun (WGS) entry which is preliminary data.</text>
</comment>
<dbReference type="GO" id="GO:0043041">
    <property type="term" value="P:amino acid activation for nonribosomal peptide biosynthetic process"/>
    <property type="evidence" value="ECO:0007669"/>
    <property type="project" value="TreeGrafter"/>
</dbReference>
<accession>A0A7Y0DQ75</accession>
<evidence type="ECO:0000259" key="3">
    <source>
        <dbReference type="Pfam" id="PF00668"/>
    </source>
</evidence>
<dbReference type="SUPFAM" id="SSF52777">
    <property type="entry name" value="CoA-dependent acyltransferases"/>
    <property type="match status" value="2"/>
</dbReference>
<keyword evidence="1" id="KW-0436">Ligase</keyword>
<reference evidence="4" key="1">
    <citation type="submission" date="2020-04" db="EMBL/GenBank/DDBJ databases">
        <title>Genome Sequencing for Pseudoaltermonas arctica.</title>
        <authorList>
            <person name="Elkins N.S."/>
        </authorList>
    </citation>
    <scope>NUCLEOTIDE SEQUENCE [LARGE SCALE GENOMIC DNA]</scope>
    <source>
        <strain evidence="4">NEC-BIFX-2020_0012</strain>
    </source>
</reference>
<evidence type="ECO:0000313" key="4">
    <source>
        <dbReference type="EMBL" id="NMM39604.1"/>
    </source>
</evidence>
<organism evidence="4 5">
    <name type="scientific">Pseudoalteromonas arctica</name>
    <dbReference type="NCBI Taxonomy" id="394751"/>
    <lineage>
        <taxon>Bacteria</taxon>
        <taxon>Pseudomonadati</taxon>
        <taxon>Pseudomonadota</taxon>
        <taxon>Gammaproteobacteria</taxon>
        <taxon>Alteromonadales</taxon>
        <taxon>Pseudoalteromonadaceae</taxon>
        <taxon>Pseudoalteromonas</taxon>
    </lineage>
</organism>
<dbReference type="Pfam" id="PF00501">
    <property type="entry name" value="AMP-binding"/>
    <property type="match status" value="1"/>
</dbReference>
<feature type="domain" description="Condensation" evidence="3">
    <location>
        <begin position="35"/>
        <end position="411"/>
    </location>
</feature>
<evidence type="ECO:0000313" key="5">
    <source>
        <dbReference type="Proteomes" id="UP000570493"/>
    </source>
</evidence>
<dbReference type="AlphaFoldDB" id="A0A7Y0DQ75"/>
<evidence type="ECO:0000259" key="2">
    <source>
        <dbReference type="Pfam" id="PF00501"/>
    </source>
</evidence>
<dbReference type="PANTHER" id="PTHR45527">
    <property type="entry name" value="NONRIBOSOMAL PEPTIDE SYNTHETASE"/>
    <property type="match status" value="1"/>
</dbReference>
<proteinExistence type="predicted"/>
<dbReference type="GO" id="GO:0044550">
    <property type="term" value="P:secondary metabolite biosynthetic process"/>
    <property type="evidence" value="ECO:0007669"/>
    <property type="project" value="TreeGrafter"/>
</dbReference>
<dbReference type="EMBL" id="JABBMT010000002">
    <property type="protein sequence ID" value="NMM39604.1"/>
    <property type="molecule type" value="Genomic_DNA"/>
</dbReference>
<dbReference type="NCBIfam" id="TIGR01733">
    <property type="entry name" value="AA-adenyl-dom"/>
    <property type="match status" value="1"/>
</dbReference>
<dbReference type="Gene3D" id="3.40.50.12780">
    <property type="entry name" value="N-terminal domain of ligase-like"/>
    <property type="match status" value="1"/>
</dbReference>
<dbReference type="InterPro" id="IPR042099">
    <property type="entry name" value="ANL_N_sf"/>
</dbReference>
<dbReference type="Gene3D" id="3.30.559.10">
    <property type="entry name" value="Chloramphenicol acetyltransferase-like domain"/>
    <property type="match status" value="1"/>
</dbReference>
<dbReference type="Gene3D" id="3.30.559.30">
    <property type="entry name" value="Nonribosomal peptide synthetase, condensation domain"/>
    <property type="match status" value="1"/>
</dbReference>
<dbReference type="InterPro" id="IPR045851">
    <property type="entry name" value="AMP-bd_C_sf"/>
</dbReference>
<dbReference type="PANTHER" id="PTHR45527:SF10">
    <property type="entry name" value="PYOCHELIN SYNTHASE PCHF"/>
    <property type="match status" value="1"/>
</dbReference>
<dbReference type="GO" id="GO:0005737">
    <property type="term" value="C:cytoplasm"/>
    <property type="evidence" value="ECO:0007669"/>
    <property type="project" value="TreeGrafter"/>
</dbReference>
<evidence type="ECO:0000256" key="1">
    <source>
        <dbReference type="ARBA" id="ARBA00022598"/>
    </source>
</evidence>
<dbReference type="RefSeq" id="WP_169018331.1">
    <property type="nucleotide sequence ID" value="NZ_JABBMT010000002.1"/>
</dbReference>
<dbReference type="InterPro" id="IPR001242">
    <property type="entry name" value="Condensation_dom"/>
</dbReference>
<dbReference type="PROSITE" id="PS00455">
    <property type="entry name" value="AMP_BINDING"/>
    <property type="match status" value="1"/>
</dbReference>
<dbReference type="InterPro" id="IPR020845">
    <property type="entry name" value="AMP-binding_CS"/>
</dbReference>
<keyword evidence="5" id="KW-1185">Reference proteome</keyword>
<name>A0A7Y0DQ75_9GAMM</name>
<dbReference type="Gene3D" id="3.30.300.30">
    <property type="match status" value="1"/>
</dbReference>
<feature type="domain" description="AMP-dependent synthetase/ligase" evidence="2">
    <location>
        <begin position="465"/>
        <end position="800"/>
    </location>
</feature>
<dbReference type="InterPro" id="IPR010071">
    <property type="entry name" value="AA_adenyl_dom"/>
</dbReference>
<sequence>MRIVDSQPLNPLQRAYLLGRNTQIPLGGVAMHDFREFYCHFNACELETAVSQLAEKYSVMRTLINEHDLKQEILADVILNIEIVDLRECEQQSVQHELNHLREKYSHSVLPLERPLWCMRLVLLPKNMNHDDKHALLFTSFDGLIVDGYAVAILLSELFNGKATHQVMSQRQTPPSYFTNNSIDKAYWQDKLANVDSITTLPWKRDLETIFSPHYVRQGIIIPKRLWQAIAAMGAKHQLLPNSVLSAALLEVVALWANEHYLLFSMPISNSILHQQLGNHSSFIAVEYRANTEVSFIEKAQTLQKNVLNAMAHTTFSGIELGKLLVKKTAKMITLPVAVTNGLSWGASEYEHVDYISGVTQTPQLALDIRISQTAKNDIAIDFDYAEQALPALVISEMLSTVEQYLLAMSSLSDLQSVAPPDLCTQVTAKASGLPEGEPGSEYVAEAIVDNYLEQIKEHLYGNSNNNTALIYAEQKISYATLGKQVAKIINQLSALNINKGDVVAICLPKSPEHIAVTLACSLSNIIWLPIDMGSPIQRIQFMLANCQADLAIIDKALDYDGINTINIDQILDNPEVSETLECQPLFDAEPGYYLYTSGSTGTPKCVVMNHLATANVVAVTNQTWQLTKADVLFAVTPFHHDMSIYELFGAMSLGASLVVPTPEQTKSAMDWSSLIAQHQVSVWSSVPAIVDMLLACAQPQQLLSLKLVSQGGDYVKPSIIEKLRQYVPQARLFSIGGPTETTIWSIWHEISPFDKDIIPYGMALKNNRYYILNESDQHCPNFVIGTICMSGVNLANGYLKAGEINQHDFAMITNPEGETVRVFKTSDRGYFRDDGKIIFSGRKEGYLKIRGVRIASAEIELSLSKHPSVRDAIALACVNPQYASSELVAVYVTENNQPVSTNSLRQFLQSKLPNSHIPSRWLQLERMPLTGNRKIDRKQLKVLAEQRIYQNYTDSNC</sequence>
<dbReference type="GO" id="GO:0016874">
    <property type="term" value="F:ligase activity"/>
    <property type="evidence" value="ECO:0007669"/>
    <property type="project" value="UniProtKB-KW"/>
</dbReference>